<comment type="similarity">
    <text evidence="1">Belongs to the LysR transcriptional regulatory family.</text>
</comment>
<dbReference type="Pfam" id="PF03466">
    <property type="entry name" value="LysR_substrate"/>
    <property type="match status" value="1"/>
</dbReference>
<evidence type="ECO:0000256" key="5">
    <source>
        <dbReference type="ARBA" id="ARBA00054626"/>
    </source>
</evidence>
<dbReference type="FunFam" id="1.10.10.10:FF:000001">
    <property type="entry name" value="LysR family transcriptional regulator"/>
    <property type="match status" value="1"/>
</dbReference>
<dbReference type="RefSeq" id="WP_018324512.1">
    <property type="nucleotide sequence ID" value="NZ_JACHBK010000003.1"/>
</dbReference>
<dbReference type="Gene3D" id="1.10.10.10">
    <property type="entry name" value="Winged helix-like DNA-binding domain superfamily/Winged helix DNA-binding domain"/>
    <property type="match status" value="1"/>
</dbReference>
<keyword evidence="4" id="KW-0804">Transcription</keyword>
<dbReference type="CDD" id="cd08475">
    <property type="entry name" value="PBP2_CrgA_like_6"/>
    <property type="match status" value="1"/>
</dbReference>
<keyword evidence="2" id="KW-0805">Transcription regulation</keyword>
<accession>A0A7W8X7X1</accession>
<name>A0A7W8X7X1_9HYPH</name>
<dbReference type="PANTHER" id="PTHR30537:SF5">
    <property type="entry name" value="HTH-TYPE TRANSCRIPTIONAL ACTIVATOR TTDR-RELATED"/>
    <property type="match status" value="1"/>
</dbReference>
<dbReference type="PRINTS" id="PR00039">
    <property type="entry name" value="HTHLYSR"/>
</dbReference>
<dbReference type="AlphaFoldDB" id="A0A7W8X7X1"/>
<dbReference type="InterPro" id="IPR000847">
    <property type="entry name" value="LysR_HTH_N"/>
</dbReference>
<dbReference type="EMBL" id="JACHBK010000003">
    <property type="protein sequence ID" value="MBB5534917.1"/>
    <property type="molecule type" value="Genomic_DNA"/>
</dbReference>
<evidence type="ECO:0000313" key="9">
    <source>
        <dbReference type="EMBL" id="MBB5534917.1"/>
    </source>
</evidence>
<evidence type="ECO:0000256" key="4">
    <source>
        <dbReference type="ARBA" id="ARBA00023163"/>
    </source>
</evidence>
<feature type="domain" description="HTH lysR-type" evidence="8">
    <location>
        <begin position="1"/>
        <end position="60"/>
    </location>
</feature>
<protein>
    <recommendedName>
        <fullName evidence="6">HTH-type transcriptional regulator TtuA</fullName>
    </recommendedName>
    <alternativeName>
        <fullName evidence="7">Tartrate utilization transcriptional regulator</fullName>
    </alternativeName>
</protein>
<dbReference type="SUPFAM" id="SSF53850">
    <property type="entry name" value="Periplasmic binding protein-like II"/>
    <property type="match status" value="1"/>
</dbReference>
<proteinExistence type="inferred from homology"/>
<gene>
    <name evidence="9" type="ORF">GGD55_001600</name>
</gene>
<dbReference type="PROSITE" id="PS50931">
    <property type="entry name" value="HTH_LYSR"/>
    <property type="match status" value="1"/>
</dbReference>
<dbReference type="GO" id="GO:0003700">
    <property type="term" value="F:DNA-binding transcription factor activity"/>
    <property type="evidence" value="ECO:0007669"/>
    <property type="project" value="InterPro"/>
</dbReference>
<comment type="function">
    <text evidence="5">Transcriptional regulator of the ttuABCDE tartrate utilization operon.</text>
</comment>
<dbReference type="InterPro" id="IPR058163">
    <property type="entry name" value="LysR-type_TF_proteobact-type"/>
</dbReference>
<dbReference type="GO" id="GO:0003677">
    <property type="term" value="F:DNA binding"/>
    <property type="evidence" value="ECO:0007669"/>
    <property type="project" value="UniProtKB-KW"/>
</dbReference>
<sequence length="317" mass="35422">MNDRLNGVSVFVEAVESDSFSTAAQRLNLSRSAVAKTIGRLEERLGARLFHRTTRSQTLTEDGQAFYERCLRALEELRAGEAMLESGRKEVAGRLRVSMPVLFGRRCAAPILLKFAQDHPKLELDLNFTDSRVDLVNDGFDLAIRNGPLGEWPGLMVRRLAHQRMTVCASPGYLQVHGVPKTREDLLDHTAILYARSGRVRSWLFPVEGAPDLEIMPRSRMRFDDLEMIADAAVQGLGLVWLPCWLVRDRVRDGSLVCLFQNESRLSFDCYAVWPQTPHLPLRVRLALDALAEGLPAATRLDEAGGQPSDVCATPFP</sequence>
<evidence type="ECO:0000259" key="8">
    <source>
        <dbReference type="PROSITE" id="PS50931"/>
    </source>
</evidence>
<evidence type="ECO:0000313" key="10">
    <source>
        <dbReference type="Proteomes" id="UP000585507"/>
    </source>
</evidence>
<evidence type="ECO:0000256" key="1">
    <source>
        <dbReference type="ARBA" id="ARBA00009437"/>
    </source>
</evidence>
<keyword evidence="10" id="KW-1185">Reference proteome</keyword>
<keyword evidence="3 9" id="KW-0238">DNA-binding</keyword>
<evidence type="ECO:0000256" key="3">
    <source>
        <dbReference type="ARBA" id="ARBA00023125"/>
    </source>
</evidence>
<evidence type="ECO:0000256" key="7">
    <source>
        <dbReference type="ARBA" id="ARBA00083243"/>
    </source>
</evidence>
<dbReference type="SUPFAM" id="SSF46785">
    <property type="entry name" value="Winged helix' DNA-binding domain"/>
    <property type="match status" value="1"/>
</dbReference>
<evidence type="ECO:0000256" key="6">
    <source>
        <dbReference type="ARBA" id="ARBA00067332"/>
    </source>
</evidence>
<organism evidence="9 10">
    <name type="scientific">Rhizobium giardinii</name>
    <dbReference type="NCBI Taxonomy" id="56731"/>
    <lineage>
        <taxon>Bacteria</taxon>
        <taxon>Pseudomonadati</taxon>
        <taxon>Pseudomonadota</taxon>
        <taxon>Alphaproteobacteria</taxon>
        <taxon>Hyphomicrobiales</taxon>
        <taxon>Rhizobiaceae</taxon>
        <taxon>Rhizobium/Agrobacterium group</taxon>
        <taxon>Rhizobium</taxon>
    </lineage>
</organism>
<reference evidence="9 10" key="1">
    <citation type="submission" date="2020-08" db="EMBL/GenBank/DDBJ databases">
        <title>Genomic Encyclopedia of Type Strains, Phase IV (KMG-V): Genome sequencing to study the core and pangenomes of soil and plant-associated prokaryotes.</title>
        <authorList>
            <person name="Whitman W."/>
        </authorList>
    </citation>
    <scope>NUCLEOTIDE SEQUENCE [LARGE SCALE GENOMIC DNA]</scope>
    <source>
        <strain evidence="9 10">SEMIA 4084</strain>
    </source>
</reference>
<dbReference type="InterPro" id="IPR036390">
    <property type="entry name" value="WH_DNA-bd_sf"/>
</dbReference>
<evidence type="ECO:0000256" key="2">
    <source>
        <dbReference type="ARBA" id="ARBA00023015"/>
    </source>
</evidence>
<dbReference type="Gene3D" id="3.40.190.290">
    <property type="match status" value="1"/>
</dbReference>
<comment type="caution">
    <text evidence="9">The sequence shown here is derived from an EMBL/GenBank/DDBJ whole genome shotgun (WGS) entry which is preliminary data.</text>
</comment>
<dbReference type="PANTHER" id="PTHR30537">
    <property type="entry name" value="HTH-TYPE TRANSCRIPTIONAL REGULATOR"/>
    <property type="match status" value="1"/>
</dbReference>
<dbReference type="Proteomes" id="UP000585507">
    <property type="component" value="Unassembled WGS sequence"/>
</dbReference>
<dbReference type="InterPro" id="IPR036388">
    <property type="entry name" value="WH-like_DNA-bd_sf"/>
</dbReference>
<dbReference type="InterPro" id="IPR005119">
    <property type="entry name" value="LysR_subst-bd"/>
</dbReference>
<dbReference type="Pfam" id="PF00126">
    <property type="entry name" value="HTH_1"/>
    <property type="match status" value="1"/>
</dbReference>